<feature type="compositionally biased region" description="Basic and acidic residues" evidence="1">
    <location>
        <begin position="81"/>
        <end position="91"/>
    </location>
</feature>
<accession>A0A5J9U3E5</accession>
<evidence type="ECO:0000313" key="5">
    <source>
        <dbReference type="Proteomes" id="UP000324897"/>
    </source>
</evidence>
<dbReference type="CDD" id="cd23340">
    <property type="entry name" value="beta-trefoil_FSCN_ACP-like"/>
    <property type="match status" value="1"/>
</dbReference>
<feature type="non-terminal residue" evidence="4">
    <location>
        <position position="1"/>
    </location>
</feature>
<name>A0A5J9U3E5_9POAL</name>
<protein>
    <submittedName>
        <fullName evidence="4">Uncharacterized protein</fullName>
    </submittedName>
</protein>
<feature type="domain" description="DUF569" evidence="3">
    <location>
        <begin position="282"/>
        <end position="362"/>
    </location>
</feature>
<dbReference type="Proteomes" id="UP000324897">
    <property type="component" value="Chromosome 7"/>
</dbReference>
<dbReference type="Gene3D" id="2.80.10.50">
    <property type="match status" value="1"/>
</dbReference>
<gene>
    <name evidence="4" type="ORF">EJB05_34330</name>
</gene>
<evidence type="ECO:0000256" key="1">
    <source>
        <dbReference type="SAM" id="MobiDB-lite"/>
    </source>
</evidence>
<dbReference type="SUPFAM" id="SSF50405">
    <property type="entry name" value="Actin-crosslinking proteins"/>
    <property type="match status" value="1"/>
</dbReference>
<dbReference type="AlphaFoldDB" id="A0A5J9U3E5"/>
<dbReference type="Gramene" id="TVU18242">
    <property type="protein sequence ID" value="TVU18242"/>
    <property type="gene ID" value="EJB05_34330"/>
</dbReference>
<reference evidence="4 5" key="1">
    <citation type="journal article" date="2019" name="Sci. Rep.">
        <title>A high-quality genome of Eragrostis curvula grass provides insights into Poaceae evolution and supports new strategies to enhance forage quality.</title>
        <authorList>
            <person name="Carballo J."/>
            <person name="Santos B.A.C.M."/>
            <person name="Zappacosta D."/>
            <person name="Garbus I."/>
            <person name="Selva J.P."/>
            <person name="Gallo C.A."/>
            <person name="Diaz A."/>
            <person name="Albertini E."/>
            <person name="Caccamo M."/>
            <person name="Echenique V."/>
        </authorList>
    </citation>
    <scope>NUCLEOTIDE SEQUENCE [LARGE SCALE GENOMIC DNA]</scope>
    <source>
        <strain evidence="5">cv. Victoria</strain>
        <tissue evidence="4">Leaf</tissue>
    </source>
</reference>
<dbReference type="Pfam" id="PF22932">
    <property type="entry name" value="Ubiq_DUF_assoc"/>
    <property type="match status" value="1"/>
</dbReference>
<dbReference type="PANTHER" id="PTHR31205">
    <property type="entry name" value="ACTIN CROSS-LINKING PROTEIN (DUF569)"/>
    <property type="match status" value="1"/>
</dbReference>
<dbReference type="InterPro" id="IPR007679">
    <property type="entry name" value="DUF569"/>
</dbReference>
<organism evidence="4 5">
    <name type="scientific">Eragrostis curvula</name>
    <name type="common">weeping love grass</name>
    <dbReference type="NCBI Taxonomy" id="38414"/>
    <lineage>
        <taxon>Eukaryota</taxon>
        <taxon>Viridiplantae</taxon>
        <taxon>Streptophyta</taxon>
        <taxon>Embryophyta</taxon>
        <taxon>Tracheophyta</taxon>
        <taxon>Spermatophyta</taxon>
        <taxon>Magnoliopsida</taxon>
        <taxon>Liliopsida</taxon>
        <taxon>Poales</taxon>
        <taxon>Poaceae</taxon>
        <taxon>PACMAD clade</taxon>
        <taxon>Chloridoideae</taxon>
        <taxon>Eragrostideae</taxon>
        <taxon>Eragrostidinae</taxon>
        <taxon>Eragrostis</taxon>
    </lineage>
</organism>
<evidence type="ECO:0000259" key="2">
    <source>
        <dbReference type="Pfam" id="PF04601"/>
    </source>
</evidence>
<keyword evidence="5" id="KW-1185">Reference proteome</keyword>
<dbReference type="InterPro" id="IPR008999">
    <property type="entry name" value="Actin-crosslinking"/>
</dbReference>
<feature type="region of interest" description="Disordered" evidence="1">
    <location>
        <begin position="69"/>
        <end position="94"/>
    </location>
</feature>
<proteinExistence type="predicted"/>
<sequence length="380" mass="42024">MWVHSHASMRTHLVSETERAHPVGLRGFKYSRLLAASAPGVTNFQPAHHPSPPLPSPLRGIQQPRRALATRLPTARSVAAPRKEGRKEGRMSRSSSAMDVFNDVLFVRLRSITREGKYMAADVDGVKVVLSGQRNVYNTVWAVDPTPAPPGHGPCVLLRSAAYGRYLFATNRRAGLGLGKSVEQVDKEQIEPPPGMLWNVARRGGDFVVRTVTGRYLRANGKHLKFRREVTTTSAPMGENTSPMMLWAIEPVPAVTNPPGMLQDPRQLTHKNRALPTEAQVSRQIRYLQPQEDGSIDEEEWTTIEISNNNLLQLRYNLANRHGPVYLCAGFGLCIRAGRYGRLTPILIDLPIGNNKMDIVVVAVGSTADNDLRYPNVTAP</sequence>
<evidence type="ECO:0000259" key="3">
    <source>
        <dbReference type="Pfam" id="PF22932"/>
    </source>
</evidence>
<dbReference type="EMBL" id="RWGY01000029">
    <property type="protein sequence ID" value="TVU18242.1"/>
    <property type="molecule type" value="Genomic_DNA"/>
</dbReference>
<dbReference type="Pfam" id="PF04601">
    <property type="entry name" value="DUF569"/>
    <property type="match status" value="1"/>
</dbReference>
<comment type="caution">
    <text evidence="4">The sequence shown here is derived from an EMBL/GenBank/DDBJ whole genome shotgun (WGS) entry which is preliminary data.</text>
</comment>
<evidence type="ECO:0000313" key="4">
    <source>
        <dbReference type="EMBL" id="TVU18242.1"/>
    </source>
</evidence>
<dbReference type="PANTHER" id="PTHR31205:SF11">
    <property type="entry name" value="OS05G0115500 PROTEIN"/>
    <property type="match status" value="1"/>
</dbReference>
<feature type="domain" description="DUF569" evidence="2">
    <location>
        <begin position="98"/>
        <end position="247"/>
    </location>
</feature>
<dbReference type="InterPro" id="IPR054726">
    <property type="entry name" value="Ubiq_DUF569-assoc"/>
</dbReference>